<dbReference type="SUPFAM" id="SSF54593">
    <property type="entry name" value="Glyoxalase/Bleomycin resistance protein/Dihydroxybiphenyl dioxygenase"/>
    <property type="match status" value="1"/>
</dbReference>
<protein>
    <recommendedName>
        <fullName evidence="2">Glyoxalase-like domain-containing protein</fullName>
    </recommendedName>
</protein>
<keyword evidence="4" id="KW-1185">Reference proteome</keyword>
<sequence length="207" mass="21662">MALVLDHLVYAGPDLADAVARVAALTGVTPAPGGRHVGVGTANHLAGLGAGAYLEVIGPDPEQPDPEVPRPFGIDELTEPALVAWAVRTTDIDVTVAKARAHGFDPGDPREMSRETGDGETLRWRLTPPSAPGTLHPFLIDWGSTPHPTTRDLPSLPLLMVTGTHPDPDSVLAVTDALGLELLVRRADKAGLTAALRTPEGRQVALS</sequence>
<evidence type="ECO:0000313" key="3">
    <source>
        <dbReference type="EMBL" id="GHG35052.1"/>
    </source>
</evidence>
<reference evidence="4" key="1">
    <citation type="journal article" date="2019" name="Int. J. Syst. Evol. Microbiol.">
        <title>The Global Catalogue of Microorganisms (GCM) 10K type strain sequencing project: providing services to taxonomists for standard genome sequencing and annotation.</title>
        <authorList>
            <consortium name="The Broad Institute Genomics Platform"/>
            <consortium name="The Broad Institute Genome Sequencing Center for Infectious Disease"/>
            <person name="Wu L."/>
            <person name="Ma J."/>
        </authorList>
    </citation>
    <scope>NUCLEOTIDE SEQUENCE [LARGE SCALE GENOMIC DNA]</scope>
    <source>
        <strain evidence="4">CGMCC 4.7680</strain>
    </source>
</reference>
<name>A0ABQ3KP68_9PSEU</name>
<dbReference type="EMBL" id="BNAW01000039">
    <property type="protein sequence ID" value="GHG35052.1"/>
    <property type="molecule type" value="Genomic_DNA"/>
</dbReference>
<comment type="caution">
    <text evidence="3">The sequence shown here is derived from an EMBL/GenBank/DDBJ whole genome shotgun (WGS) entry which is preliminary data.</text>
</comment>
<dbReference type="Pfam" id="PF13468">
    <property type="entry name" value="Glyoxalase_3"/>
    <property type="match status" value="1"/>
</dbReference>
<proteinExistence type="predicted"/>
<evidence type="ECO:0000259" key="2">
    <source>
        <dbReference type="Pfam" id="PF13468"/>
    </source>
</evidence>
<dbReference type="PANTHER" id="PTHR40265:SF1">
    <property type="entry name" value="GLYOXALASE-LIKE DOMAIN-CONTAINING PROTEIN"/>
    <property type="match status" value="1"/>
</dbReference>
<dbReference type="Proteomes" id="UP000649955">
    <property type="component" value="Unassembled WGS sequence"/>
</dbReference>
<evidence type="ECO:0000256" key="1">
    <source>
        <dbReference type="SAM" id="MobiDB-lite"/>
    </source>
</evidence>
<evidence type="ECO:0000313" key="4">
    <source>
        <dbReference type="Proteomes" id="UP000649955"/>
    </source>
</evidence>
<feature type="domain" description="Glyoxalase-like" evidence="2">
    <location>
        <begin position="5"/>
        <end position="174"/>
    </location>
</feature>
<dbReference type="Gene3D" id="3.10.180.10">
    <property type="entry name" value="2,3-Dihydroxybiphenyl 1,2-Dioxygenase, domain 1"/>
    <property type="match status" value="1"/>
</dbReference>
<dbReference type="PANTHER" id="PTHR40265">
    <property type="entry name" value="BLL2707 PROTEIN"/>
    <property type="match status" value="1"/>
</dbReference>
<gene>
    <name evidence="3" type="ORF">GCM10017567_64400</name>
</gene>
<dbReference type="InterPro" id="IPR029068">
    <property type="entry name" value="Glyas_Bleomycin-R_OHBP_Dase"/>
</dbReference>
<organism evidence="3 4">
    <name type="scientific">Amycolatopsis bullii</name>
    <dbReference type="NCBI Taxonomy" id="941987"/>
    <lineage>
        <taxon>Bacteria</taxon>
        <taxon>Bacillati</taxon>
        <taxon>Actinomycetota</taxon>
        <taxon>Actinomycetes</taxon>
        <taxon>Pseudonocardiales</taxon>
        <taxon>Pseudonocardiaceae</taxon>
        <taxon>Amycolatopsis</taxon>
    </lineage>
</organism>
<dbReference type="InterPro" id="IPR025870">
    <property type="entry name" value="Glyoxalase-like_dom"/>
</dbReference>
<feature type="region of interest" description="Disordered" evidence="1">
    <location>
        <begin position="103"/>
        <end position="123"/>
    </location>
</feature>
<accession>A0ABQ3KP68</accession>